<protein>
    <submittedName>
        <fullName evidence="1">Uncharacterized protein</fullName>
    </submittedName>
</protein>
<dbReference type="PANTHER" id="PTHR47369:SF2">
    <property type="entry name" value="BTB_POZ DOMAIN-CONTAINING PROTEIN 2"/>
    <property type="match status" value="1"/>
</dbReference>
<reference evidence="1 2" key="1">
    <citation type="submission" date="2016-10" db="EMBL/GenBank/DDBJ databases">
        <title>Genome sequence of the basidiomycete white-rot fungus Trametes pubescens.</title>
        <authorList>
            <person name="Makela M.R."/>
            <person name="Granchi Z."/>
            <person name="Peng M."/>
            <person name="De Vries R.P."/>
            <person name="Grigoriev I."/>
            <person name="Riley R."/>
            <person name="Hilden K."/>
        </authorList>
    </citation>
    <scope>NUCLEOTIDE SEQUENCE [LARGE SCALE GENOMIC DNA]</scope>
    <source>
        <strain evidence="1 2">FBCC735</strain>
    </source>
</reference>
<comment type="caution">
    <text evidence="1">The sequence shown here is derived from an EMBL/GenBank/DDBJ whole genome shotgun (WGS) entry which is preliminary data.</text>
</comment>
<dbReference type="EMBL" id="MNAD01000685">
    <property type="protein sequence ID" value="OJT11127.1"/>
    <property type="molecule type" value="Genomic_DNA"/>
</dbReference>
<proteinExistence type="predicted"/>
<gene>
    <name evidence="1" type="ORF">TRAPUB_12341</name>
</gene>
<evidence type="ECO:0000313" key="1">
    <source>
        <dbReference type="EMBL" id="OJT11127.1"/>
    </source>
</evidence>
<name>A0A1M2VU45_TRAPU</name>
<dbReference type="PANTHER" id="PTHR47369">
    <property type="entry name" value="BTB/POZ DOMAIN-CONTAINING PROTEIN"/>
    <property type="match status" value="1"/>
</dbReference>
<dbReference type="AlphaFoldDB" id="A0A1M2VU45"/>
<organism evidence="1 2">
    <name type="scientific">Trametes pubescens</name>
    <name type="common">White-rot fungus</name>
    <dbReference type="NCBI Taxonomy" id="154538"/>
    <lineage>
        <taxon>Eukaryota</taxon>
        <taxon>Fungi</taxon>
        <taxon>Dikarya</taxon>
        <taxon>Basidiomycota</taxon>
        <taxon>Agaricomycotina</taxon>
        <taxon>Agaricomycetes</taxon>
        <taxon>Polyporales</taxon>
        <taxon>Polyporaceae</taxon>
        <taxon>Trametes</taxon>
    </lineage>
</organism>
<sequence>MVGKISFLVAQRRADPAAALAYLYSGLSLTNIHPENARGVLAAARLLGRMEELCDYAYEICQQSISLDTLPSWLDFVDTVPVPSDGSSTPTVDQPPHPRTAIFGPYAQRLREDIFNFLVVTLPNMVNYGGQTTPSTPLPESSSQHADAGRETLIQVYSRVPFDLFKAAVESPTFQLGSVHSRFKFAKDAIELRKQGISRGTGAEETVVLAFGGNSSSGGVLVTRKLRRRQLWKVNS</sequence>
<evidence type="ECO:0000313" key="2">
    <source>
        <dbReference type="Proteomes" id="UP000184267"/>
    </source>
</evidence>
<keyword evidence="2" id="KW-1185">Reference proteome</keyword>
<dbReference type="OrthoDB" id="6359943at2759"/>
<accession>A0A1M2VU45</accession>
<dbReference type="OMA" id="DYAYEIC"/>
<dbReference type="Proteomes" id="UP000184267">
    <property type="component" value="Unassembled WGS sequence"/>
</dbReference>